<evidence type="ECO:0000256" key="1">
    <source>
        <dbReference type="SAM" id="MobiDB-lite"/>
    </source>
</evidence>
<proteinExistence type="predicted"/>
<protein>
    <submittedName>
        <fullName evidence="2">Uncharacterized protein</fullName>
    </submittedName>
</protein>
<accession>A0AAN8LGQ1</accession>
<organism evidence="2 3">
    <name type="scientific">Coregonus suidteri</name>
    <dbReference type="NCBI Taxonomy" id="861788"/>
    <lineage>
        <taxon>Eukaryota</taxon>
        <taxon>Metazoa</taxon>
        <taxon>Chordata</taxon>
        <taxon>Craniata</taxon>
        <taxon>Vertebrata</taxon>
        <taxon>Euteleostomi</taxon>
        <taxon>Actinopterygii</taxon>
        <taxon>Neopterygii</taxon>
        <taxon>Teleostei</taxon>
        <taxon>Protacanthopterygii</taxon>
        <taxon>Salmoniformes</taxon>
        <taxon>Salmonidae</taxon>
        <taxon>Coregoninae</taxon>
        <taxon>Coregonus</taxon>
    </lineage>
</organism>
<feature type="region of interest" description="Disordered" evidence="1">
    <location>
        <begin position="109"/>
        <end position="139"/>
    </location>
</feature>
<gene>
    <name evidence="2" type="ORF">J4Q44_G00257500</name>
</gene>
<name>A0AAN8LGQ1_9TELE</name>
<evidence type="ECO:0000313" key="2">
    <source>
        <dbReference type="EMBL" id="KAK6303296.1"/>
    </source>
</evidence>
<sequence length="199" mass="21355">MIDIIRQNPPNRAISPKASQTAINAVSNILGGMGTSLMASNTQLIPAVTGLNPDLDNVTHLEAQSDSTEGFEGYPGIWMTSLKMQYIASGLMDTIYDNQLDEDGVLRRSAGAKTSQEDLDFQKKHEDTGNTSHRSRSLDSFSVIGVPTSTSKVSHGTELKLTPLPKVVSASSSLYAMSNCSSPLEYTSSESDIPIDKEA</sequence>
<keyword evidence="3" id="KW-1185">Reference proteome</keyword>
<dbReference type="AlphaFoldDB" id="A0AAN8LGQ1"/>
<reference evidence="2 3" key="1">
    <citation type="submission" date="2021-04" db="EMBL/GenBank/DDBJ databases">
        <authorList>
            <person name="De Guttry C."/>
            <person name="Zahm M."/>
            <person name="Klopp C."/>
            <person name="Cabau C."/>
            <person name="Louis A."/>
            <person name="Berthelot C."/>
            <person name="Parey E."/>
            <person name="Roest Crollius H."/>
            <person name="Montfort J."/>
            <person name="Robinson-Rechavi M."/>
            <person name="Bucao C."/>
            <person name="Bouchez O."/>
            <person name="Gislard M."/>
            <person name="Lluch J."/>
            <person name="Milhes M."/>
            <person name="Lampietro C."/>
            <person name="Lopez Roques C."/>
            <person name="Donnadieu C."/>
            <person name="Braasch I."/>
            <person name="Desvignes T."/>
            <person name="Postlethwait J."/>
            <person name="Bobe J."/>
            <person name="Wedekind C."/>
            <person name="Guiguen Y."/>
        </authorList>
    </citation>
    <scope>NUCLEOTIDE SEQUENCE [LARGE SCALE GENOMIC DNA]</scope>
    <source>
        <strain evidence="2">Cs_M1</strain>
        <tissue evidence="2">Blood</tissue>
    </source>
</reference>
<dbReference type="EMBL" id="JAGTTL010000024">
    <property type="protein sequence ID" value="KAK6303296.1"/>
    <property type="molecule type" value="Genomic_DNA"/>
</dbReference>
<dbReference type="Proteomes" id="UP001356427">
    <property type="component" value="Unassembled WGS sequence"/>
</dbReference>
<evidence type="ECO:0000313" key="3">
    <source>
        <dbReference type="Proteomes" id="UP001356427"/>
    </source>
</evidence>
<comment type="caution">
    <text evidence="2">The sequence shown here is derived from an EMBL/GenBank/DDBJ whole genome shotgun (WGS) entry which is preliminary data.</text>
</comment>